<comment type="caution">
    <text evidence="4">The sequence shown here is derived from an EMBL/GenBank/DDBJ whole genome shotgun (WGS) entry which is preliminary data.</text>
</comment>
<keyword evidence="3" id="KW-0472">Membrane</keyword>
<gene>
    <name evidence="4" type="ORF">Aple_090190</name>
</gene>
<evidence type="ECO:0000313" key="4">
    <source>
        <dbReference type="EMBL" id="GES26120.1"/>
    </source>
</evidence>
<evidence type="ECO:0000256" key="1">
    <source>
        <dbReference type="SAM" id="Coils"/>
    </source>
</evidence>
<keyword evidence="1" id="KW-0175">Coiled coil</keyword>
<keyword evidence="3" id="KW-1133">Transmembrane helix</keyword>
<dbReference type="AlphaFoldDB" id="A0A5M3XYP7"/>
<feature type="transmembrane region" description="Helical" evidence="3">
    <location>
        <begin position="284"/>
        <end position="302"/>
    </location>
</feature>
<evidence type="ECO:0000256" key="3">
    <source>
        <dbReference type="SAM" id="Phobius"/>
    </source>
</evidence>
<keyword evidence="3" id="KW-0812">Transmembrane</keyword>
<accession>A0A5M3XYP7</accession>
<proteinExistence type="predicted"/>
<keyword evidence="5" id="KW-1185">Reference proteome</keyword>
<name>A0A5M3XYP7_9ACTN</name>
<organism evidence="4 5">
    <name type="scientific">Acrocarpospora pleiomorpha</name>
    <dbReference type="NCBI Taxonomy" id="90975"/>
    <lineage>
        <taxon>Bacteria</taxon>
        <taxon>Bacillati</taxon>
        <taxon>Actinomycetota</taxon>
        <taxon>Actinomycetes</taxon>
        <taxon>Streptosporangiales</taxon>
        <taxon>Streptosporangiaceae</taxon>
        <taxon>Acrocarpospora</taxon>
    </lineage>
</organism>
<reference evidence="4 5" key="1">
    <citation type="submission" date="2019-10" db="EMBL/GenBank/DDBJ databases">
        <title>Whole genome shotgun sequence of Acrocarpospora pleiomorpha NBRC 16267.</title>
        <authorList>
            <person name="Ichikawa N."/>
            <person name="Kimura A."/>
            <person name="Kitahashi Y."/>
            <person name="Komaki H."/>
            <person name="Oguchi A."/>
        </authorList>
    </citation>
    <scope>NUCLEOTIDE SEQUENCE [LARGE SCALE GENOMIC DNA]</scope>
    <source>
        <strain evidence="4 5">NBRC 16267</strain>
    </source>
</reference>
<evidence type="ECO:0000256" key="2">
    <source>
        <dbReference type="SAM" id="MobiDB-lite"/>
    </source>
</evidence>
<sequence length="307" mass="33254">MSGWGTLDPPDESAHTPQNSTWGSLEGLADNTGTSAGTPGQGTSAGPTKTSSWGSLDGRQNTQDRPGDTSSSTADDIYQPPPEASASLLRDGDVVWARFDHGTARLGSGQRLLVEAGSKEQVTGWRRVEVVASAQLRVRVVPVVWCDPKKDVGDDPALLYRPTLFGTPSRPDRAGSFPIGQGPDLQTMLADRIKAAETAVQERVLIAERQAREQMVAADERVQIAERQAKERTAAAEQQLTQLRAQVTQTKADIDKVSDEAERRVKKINNEVQRLRDSYAGARLLNGALLFVVVFLVLALIFREVGT</sequence>
<evidence type="ECO:0000313" key="5">
    <source>
        <dbReference type="Proteomes" id="UP000377595"/>
    </source>
</evidence>
<protein>
    <submittedName>
        <fullName evidence="4">Uncharacterized protein</fullName>
    </submittedName>
</protein>
<feature type="compositionally biased region" description="Polar residues" evidence="2">
    <location>
        <begin position="31"/>
        <end position="74"/>
    </location>
</feature>
<dbReference type="Proteomes" id="UP000377595">
    <property type="component" value="Unassembled WGS sequence"/>
</dbReference>
<feature type="region of interest" description="Disordered" evidence="2">
    <location>
        <begin position="1"/>
        <end position="86"/>
    </location>
</feature>
<dbReference type="EMBL" id="BLAF01000080">
    <property type="protein sequence ID" value="GES26120.1"/>
    <property type="molecule type" value="Genomic_DNA"/>
</dbReference>
<feature type="coiled-coil region" evidence="1">
    <location>
        <begin position="208"/>
        <end position="278"/>
    </location>
</feature>